<keyword evidence="1" id="KW-1133">Transmembrane helix</keyword>
<organism evidence="4">
    <name type="scientific">Enterobius vermicularis</name>
    <name type="common">Human pinworm</name>
    <dbReference type="NCBI Taxonomy" id="51028"/>
    <lineage>
        <taxon>Eukaryota</taxon>
        <taxon>Metazoa</taxon>
        <taxon>Ecdysozoa</taxon>
        <taxon>Nematoda</taxon>
        <taxon>Chromadorea</taxon>
        <taxon>Rhabditida</taxon>
        <taxon>Spirurina</taxon>
        <taxon>Oxyuridomorpha</taxon>
        <taxon>Oxyuroidea</taxon>
        <taxon>Oxyuridae</taxon>
        <taxon>Enterobius</taxon>
    </lineage>
</organism>
<keyword evidence="1" id="KW-0812">Transmembrane</keyword>
<name>A0A0N4V6T8_ENTVE</name>
<feature type="transmembrane region" description="Helical" evidence="1">
    <location>
        <begin position="27"/>
        <end position="47"/>
    </location>
</feature>
<dbReference type="AlphaFoldDB" id="A0A0N4V6T8"/>
<sequence length="173" mass="19264">MAQKVNSNILSYSKASSDYSQVTKMSIGFYGIQLMILFAATVSCFSLDKILHYDSHPSPESSTSNSFKPNFCRIAIAMSSGENISTEIHHLGGELVDGFGFCGSYVAKGYFKQSAGSMRGQEVVVLYTYVENDYKERSVDNLRSVLQKVVKLKKFSLLTLEIDGKSEIFFPKF</sequence>
<keyword evidence="1" id="KW-0472">Membrane</keyword>
<evidence type="ECO:0000256" key="1">
    <source>
        <dbReference type="SAM" id="Phobius"/>
    </source>
</evidence>
<dbReference type="EMBL" id="UXUI01008212">
    <property type="protein sequence ID" value="VDD90846.1"/>
    <property type="molecule type" value="Genomic_DNA"/>
</dbReference>
<reference evidence="4" key="1">
    <citation type="submission" date="2017-02" db="UniProtKB">
        <authorList>
            <consortium name="WormBaseParasite"/>
        </authorList>
    </citation>
    <scope>IDENTIFICATION</scope>
</reference>
<protein>
    <submittedName>
        <fullName evidence="4">Lipoprotein</fullName>
    </submittedName>
</protein>
<evidence type="ECO:0000313" key="2">
    <source>
        <dbReference type="EMBL" id="VDD90846.1"/>
    </source>
</evidence>
<proteinExistence type="predicted"/>
<evidence type="ECO:0000313" key="4">
    <source>
        <dbReference type="WBParaSite" id="EVEC_0000598601-mRNA-1"/>
    </source>
</evidence>
<keyword evidence="3" id="KW-1185">Reference proteome</keyword>
<dbReference type="WBParaSite" id="EVEC_0000598601-mRNA-1">
    <property type="protein sequence ID" value="EVEC_0000598601-mRNA-1"/>
    <property type="gene ID" value="EVEC_0000598601"/>
</dbReference>
<evidence type="ECO:0000313" key="3">
    <source>
        <dbReference type="Proteomes" id="UP000274131"/>
    </source>
</evidence>
<gene>
    <name evidence="2" type="ORF">EVEC_LOCUS5597</name>
</gene>
<dbReference type="Proteomes" id="UP000274131">
    <property type="component" value="Unassembled WGS sequence"/>
</dbReference>
<accession>A0A0N4V6T8</accession>
<reference evidence="2 3" key="2">
    <citation type="submission" date="2018-10" db="EMBL/GenBank/DDBJ databases">
        <authorList>
            <consortium name="Pathogen Informatics"/>
        </authorList>
    </citation>
    <scope>NUCLEOTIDE SEQUENCE [LARGE SCALE GENOMIC DNA]</scope>
</reference>